<dbReference type="AlphaFoldDB" id="A0A8H4UH10"/>
<dbReference type="Proteomes" id="UP000635477">
    <property type="component" value="Unassembled WGS sequence"/>
</dbReference>
<dbReference type="Gene3D" id="1.10.3620.10">
    <property type="entry name" value="YdcF like domain"/>
    <property type="match status" value="1"/>
</dbReference>
<evidence type="ECO:0000313" key="2">
    <source>
        <dbReference type="Proteomes" id="UP000635477"/>
    </source>
</evidence>
<sequence length="326" mass="35738">MSPDATHERTGSLSSSANVISRFLSLNQIYTAHELDTYLATLSAVGHDTFDQKQPTPDIIALSASAILAIAEAVFEWAAQYFKTQNDANSHRKHPGSVLLVLCGGIGPSTSFIYQAIKANAKYSGVCKDIKGKPEAEVLRTMAERFYGLQVNNPESKQVSPGNLSILVENQSVNYTTCASEVRKVLESHGVHNPRSITVVHDPNMSRRTVESFNDIYGKQRQGLGIASWPAFLPDHSHKTRQGLGSFDKPNSSQLGLEDGKRLWSMDRFLDRILGDIPRLGQYESVRDSGFTSGVEIPDEVEDAWSTVLDGYNSHPSLQSAPTITS</sequence>
<reference evidence="1" key="2">
    <citation type="submission" date="2020-05" db="EMBL/GenBank/DDBJ databases">
        <authorList>
            <person name="Kim H.-S."/>
            <person name="Proctor R.H."/>
            <person name="Brown D.W."/>
        </authorList>
    </citation>
    <scope>NUCLEOTIDE SEQUENCE</scope>
    <source>
        <strain evidence="1">NRRL 22465</strain>
    </source>
</reference>
<dbReference type="InterPro" id="IPR014729">
    <property type="entry name" value="Rossmann-like_a/b/a_fold"/>
</dbReference>
<evidence type="ECO:0000313" key="1">
    <source>
        <dbReference type="EMBL" id="KAF4976011.1"/>
    </source>
</evidence>
<evidence type="ECO:0008006" key="3">
    <source>
        <dbReference type="Google" id="ProtNLM"/>
    </source>
</evidence>
<dbReference type="EMBL" id="JABEYC010000579">
    <property type="protein sequence ID" value="KAF4976011.1"/>
    <property type="molecule type" value="Genomic_DNA"/>
</dbReference>
<name>A0A8H4UH10_9HYPO</name>
<gene>
    <name evidence="1" type="ORF">FZEAL_7267</name>
</gene>
<dbReference type="InterPro" id="IPR051599">
    <property type="entry name" value="Cell_Envelope_Assoc"/>
</dbReference>
<dbReference type="Gene3D" id="3.40.50.620">
    <property type="entry name" value="HUPs"/>
    <property type="match status" value="1"/>
</dbReference>
<accession>A0A8H4UH10</accession>
<organism evidence="1 2">
    <name type="scientific">Fusarium zealandicum</name>
    <dbReference type="NCBI Taxonomy" id="1053134"/>
    <lineage>
        <taxon>Eukaryota</taxon>
        <taxon>Fungi</taxon>
        <taxon>Dikarya</taxon>
        <taxon>Ascomycota</taxon>
        <taxon>Pezizomycotina</taxon>
        <taxon>Sordariomycetes</taxon>
        <taxon>Hypocreomycetidae</taxon>
        <taxon>Hypocreales</taxon>
        <taxon>Nectriaceae</taxon>
        <taxon>Fusarium</taxon>
        <taxon>Fusarium staphyleae species complex</taxon>
    </lineage>
</organism>
<protein>
    <recommendedName>
        <fullName evidence="3">DUF218 domain-containing protein</fullName>
    </recommendedName>
</protein>
<dbReference type="GO" id="GO:0005886">
    <property type="term" value="C:plasma membrane"/>
    <property type="evidence" value="ECO:0007669"/>
    <property type="project" value="TreeGrafter"/>
</dbReference>
<dbReference type="OrthoDB" id="15981at2759"/>
<reference evidence="1" key="1">
    <citation type="journal article" date="2020" name="BMC Genomics">
        <title>Correction to: Identification and distribution of gene clusters required for synthesis of sphingolipid metabolism inhibitors in diverse species of the filamentous fungus Fusarium.</title>
        <authorList>
            <person name="Kim H.S."/>
            <person name="Lohmar J.M."/>
            <person name="Busman M."/>
            <person name="Brown D.W."/>
            <person name="Naumann T.A."/>
            <person name="Divon H.H."/>
            <person name="Lysoe E."/>
            <person name="Uhlig S."/>
            <person name="Proctor R.H."/>
        </authorList>
    </citation>
    <scope>NUCLEOTIDE SEQUENCE</scope>
    <source>
        <strain evidence="1">NRRL 22465</strain>
    </source>
</reference>
<proteinExistence type="predicted"/>
<dbReference type="PANTHER" id="PTHR30336">
    <property type="entry name" value="INNER MEMBRANE PROTEIN, PROBABLE PERMEASE"/>
    <property type="match status" value="1"/>
</dbReference>
<keyword evidence="2" id="KW-1185">Reference proteome</keyword>
<comment type="caution">
    <text evidence="1">The sequence shown here is derived from an EMBL/GenBank/DDBJ whole genome shotgun (WGS) entry which is preliminary data.</text>
</comment>
<dbReference type="PANTHER" id="PTHR30336:SF20">
    <property type="entry name" value="DUF218 DOMAIN-CONTAINING PROTEIN"/>
    <property type="match status" value="1"/>
</dbReference>